<keyword evidence="2" id="KW-1185">Reference proteome</keyword>
<dbReference type="SUPFAM" id="SSF51735">
    <property type="entry name" value="NAD(P)-binding Rossmann-fold domains"/>
    <property type="match status" value="1"/>
</dbReference>
<dbReference type="OrthoDB" id="9771302at2"/>
<dbReference type="GO" id="GO:0044877">
    <property type="term" value="F:protein-containing complex binding"/>
    <property type="evidence" value="ECO:0007669"/>
    <property type="project" value="TreeGrafter"/>
</dbReference>
<dbReference type="Gene3D" id="3.40.50.720">
    <property type="entry name" value="NAD(P)-binding Rossmann-like Domain"/>
    <property type="match status" value="1"/>
</dbReference>
<protein>
    <submittedName>
        <fullName evidence="1">NmrA family transcriptional regulator</fullName>
    </submittedName>
</protein>
<organism evidence="1 2">
    <name type="scientific">Parafrankia soli</name>
    <dbReference type="NCBI Taxonomy" id="2599596"/>
    <lineage>
        <taxon>Bacteria</taxon>
        <taxon>Bacillati</taxon>
        <taxon>Actinomycetota</taxon>
        <taxon>Actinomycetes</taxon>
        <taxon>Frankiales</taxon>
        <taxon>Frankiaceae</taxon>
        <taxon>Parafrankia</taxon>
    </lineage>
</organism>
<accession>A0A1S1Q2R4</accession>
<dbReference type="Proteomes" id="UP000179769">
    <property type="component" value="Unassembled WGS sequence"/>
</dbReference>
<name>A0A1S1Q2R4_9ACTN</name>
<dbReference type="InterPro" id="IPR036291">
    <property type="entry name" value="NAD(P)-bd_dom_sf"/>
</dbReference>
<gene>
    <name evidence="1" type="ORF">BBK14_18940</name>
</gene>
<dbReference type="PANTHER" id="PTHR12126">
    <property type="entry name" value="NADH-UBIQUINONE OXIDOREDUCTASE 39 KDA SUBUNIT-RELATED"/>
    <property type="match status" value="1"/>
</dbReference>
<reference evidence="2" key="1">
    <citation type="submission" date="2016-07" db="EMBL/GenBank/DDBJ databases">
        <title>Frankia sp. NRRL B-16219 Genome sequencing.</title>
        <authorList>
            <person name="Ghodhbane-Gtari F."/>
            <person name="Swanson E."/>
            <person name="Gueddou A."/>
            <person name="Louati M."/>
            <person name="Nouioui I."/>
            <person name="Hezbri K."/>
            <person name="Abebe-Akele F."/>
            <person name="Simpson S."/>
            <person name="Morris K."/>
            <person name="Thomas K."/>
            <person name="Gtari M."/>
            <person name="Tisa L.S."/>
        </authorList>
    </citation>
    <scope>NUCLEOTIDE SEQUENCE [LARGE SCALE GENOMIC DNA]</scope>
    <source>
        <strain evidence="2">NRRL B-16219</strain>
    </source>
</reference>
<dbReference type="InterPro" id="IPR051207">
    <property type="entry name" value="ComplexI_NDUFA9_subunit"/>
</dbReference>
<dbReference type="AlphaFoldDB" id="A0A1S1Q2R4"/>
<comment type="caution">
    <text evidence="1">The sequence shown here is derived from an EMBL/GenBank/DDBJ whole genome shotgun (WGS) entry which is preliminary data.</text>
</comment>
<sequence length="249" mass="25359">MKIVVIGGGGLVGSRVVARLAGIGHQTVAASPRTGVNTLTGEGLAAALDGAAVLVDVSNSPSFEDDAVLRFFETSTANLLAAEAAAGVGHHVVLSVVGTERLAASGYFRAKSAQEALVAAGPIPYSVVRATQFFEFVGGIADAGTEAGTVHVPPVRIQPIAADDVAAGVSGAALGTPTNGVTEIAGPERFRLDDLVRTVLSARDDPRPVVADPRARYFGAPLDDETLVPGDDAALSETHLVDWLKESTG</sequence>
<dbReference type="PANTHER" id="PTHR12126:SF11">
    <property type="entry name" value="NADH DEHYDROGENASE [UBIQUINONE] 1 ALPHA SUBCOMPLEX SUBUNIT 9, MITOCHONDRIAL"/>
    <property type="match status" value="1"/>
</dbReference>
<evidence type="ECO:0000313" key="1">
    <source>
        <dbReference type="EMBL" id="OHV27867.1"/>
    </source>
</evidence>
<evidence type="ECO:0000313" key="2">
    <source>
        <dbReference type="Proteomes" id="UP000179769"/>
    </source>
</evidence>
<dbReference type="EMBL" id="MAXA01000216">
    <property type="protein sequence ID" value="OHV27867.1"/>
    <property type="molecule type" value="Genomic_DNA"/>
</dbReference>
<dbReference type="RefSeq" id="WP_071064225.1">
    <property type="nucleotide sequence ID" value="NZ_MAXA01000216.1"/>
</dbReference>
<proteinExistence type="predicted"/>